<dbReference type="PANTHER" id="PTHR36851:SF1">
    <property type="entry name" value="GLYCO_TRANS_2-LIKE DOMAIN-CONTAINING PROTEIN"/>
    <property type="match status" value="1"/>
</dbReference>
<keyword evidence="1" id="KW-1133">Transmembrane helix</keyword>
<keyword evidence="1" id="KW-0812">Transmembrane</keyword>
<feature type="transmembrane region" description="Helical" evidence="1">
    <location>
        <begin position="63"/>
        <end position="89"/>
    </location>
</feature>
<feature type="transmembrane region" description="Helical" evidence="1">
    <location>
        <begin position="470"/>
        <end position="497"/>
    </location>
</feature>
<gene>
    <name evidence="3" type="ORF">BGW36DRAFT_305646</name>
</gene>
<dbReference type="EMBL" id="JAJTJA010000012">
    <property type="protein sequence ID" value="KAH8691201.1"/>
    <property type="molecule type" value="Genomic_DNA"/>
</dbReference>
<evidence type="ECO:0000313" key="4">
    <source>
        <dbReference type="Proteomes" id="UP001201262"/>
    </source>
</evidence>
<protein>
    <submittedName>
        <fullName evidence="3">Glycosyl transferase family group 2-domain-containing protein</fullName>
    </submittedName>
</protein>
<dbReference type="InterPro" id="IPR029044">
    <property type="entry name" value="Nucleotide-diphossugar_trans"/>
</dbReference>
<dbReference type="AlphaFoldDB" id="A0AAD4KK83"/>
<evidence type="ECO:0000313" key="3">
    <source>
        <dbReference type="EMBL" id="KAH8691201.1"/>
    </source>
</evidence>
<dbReference type="InterPro" id="IPR001173">
    <property type="entry name" value="Glyco_trans_2-like"/>
</dbReference>
<feature type="transmembrane region" description="Helical" evidence="1">
    <location>
        <begin position="12"/>
        <end position="34"/>
    </location>
</feature>
<reference evidence="3" key="1">
    <citation type="submission" date="2021-12" db="EMBL/GenBank/DDBJ databases">
        <title>Convergent genome expansion in fungi linked to evolution of root-endophyte symbiosis.</title>
        <authorList>
            <consortium name="DOE Joint Genome Institute"/>
            <person name="Ke Y.-H."/>
            <person name="Bonito G."/>
            <person name="Liao H.-L."/>
            <person name="Looney B."/>
            <person name="Rojas-Flechas A."/>
            <person name="Nash J."/>
            <person name="Hameed K."/>
            <person name="Schadt C."/>
            <person name="Martin F."/>
            <person name="Crous P.W."/>
            <person name="Miettinen O."/>
            <person name="Magnuson J.K."/>
            <person name="Labbe J."/>
            <person name="Jacobson D."/>
            <person name="Doktycz M.J."/>
            <person name="Veneault-Fourrey C."/>
            <person name="Kuo A."/>
            <person name="Mondo S."/>
            <person name="Calhoun S."/>
            <person name="Riley R."/>
            <person name="Ohm R."/>
            <person name="LaButti K."/>
            <person name="Andreopoulos B."/>
            <person name="Pangilinan J."/>
            <person name="Nolan M."/>
            <person name="Tritt A."/>
            <person name="Clum A."/>
            <person name="Lipzen A."/>
            <person name="Daum C."/>
            <person name="Barry K."/>
            <person name="Grigoriev I.V."/>
            <person name="Vilgalys R."/>
        </authorList>
    </citation>
    <scope>NUCLEOTIDE SEQUENCE</scope>
    <source>
        <strain evidence="3">PMI_201</strain>
    </source>
</reference>
<dbReference type="GeneID" id="70242375"/>
<name>A0AAD4KK83_9EURO</name>
<feature type="transmembrane region" description="Helical" evidence="1">
    <location>
        <begin position="503"/>
        <end position="528"/>
    </location>
</feature>
<evidence type="ECO:0000259" key="2">
    <source>
        <dbReference type="Pfam" id="PF13632"/>
    </source>
</evidence>
<comment type="caution">
    <text evidence="3">The sequence shown here is derived from an EMBL/GenBank/DDBJ whole genome shotgun (WGS) entry which is preliminary data.</text>
</comment>
<accession>A0AAD4KK83</accession>
<proteinExistence type="predicted"/>
<dbReference type="GO" id="GO:0016740">
    <property type="term" value="F:transferase activity"/>
    <property type="evidence" value="ECO:0007669"/>
    <property type="project" value="UniProtKB-KW"/>
</dbReference>
<sequence>MVLKWASRCLPGFSIIALMLLLVAAFPTTIHIPWWTSDLAAQKPAPSSHQGKHEKMSFAQKVFVVYFILVHLNMFVFTVRLCFSLFSFWRQARMSLQHARFQGYNKKPQTEHISDSTYASSISSTSFDDSFSAPSSPQPRAKFADVDTYSLEDQNLTPATAADELIHAIIVPNYCEDLHTLFTTLSVLASHSRARSQYEIFLAMEEKEEEAPVKAKKLMTSFGSSFYAIHTTFHPAGLPGEIAGKSSNVAYAARQITNLHRYELHESDCKVVITVMDADTHLVQEYFLEVRRLHYAHLDSAERSLYCCPILFDRNSSETPVLVRCADLMWGFAGISTMYPGTPVSIPTSVYSLPIQLANKVGGWDSGPTAIGEDMHMMLKCYFGTGGSVITRTVHVPASQCNVSSDYPIDGWRRTLDTCRNRYKQALRHMWGALDTGYALRKTMPFFDINFKLARLRPFLRVRHLALVHLLWEAHFLPCHLTILLVFSVICTFFYPVETLHPTLVWALSFANLIRTLSFIGMNINLVIYDQWHQIWLYTRRQDMVEANLKDCGFSSRSWWHIAQLTERICFPIAGTIYGAVAMGHAVFSHFWTNRLVYRVSKKPTFANPDQLSLA</sequence>
<dbReference type="SUPFAM" id="SSF53448">
    <property type="entry name" value="Nucleotide-diphospho-sugar transferases"/>
    <property type="match status" value="1"/>
</dbReference>
<evidence type="ECO:0000256" key="1">
    <source>
        <dbReference type="SAM" id="Phobius"/>
    </source>
</evidence>
<keyword evidence="3" id="KW-0808">Transferase</keyword>
<dbReference type="PANTHER" id="PTHR36851">
    <property type="entry name" value="UNNAMED PRODUCT"/>
    <property type="match status" value="1"/>
</dbReference>
<dbReference type="Proteomes" id="UP001201262">
    <property type="component" value="Unassembled WGS sequence"/>
</dbReference>
<keyword evidence="1" id="KW-0472">Membrane</keyword>
<feature type="domain" description="Glycosyltransferase 2-like" evidence="2">
    <location>
        <begin position="272"/>
        <end position="508"/>
    </location>
</feature>
<dbReference type="RefSeq" id="XP_046067293.1">
    <property type="nucleotide sequence ID" value="XM_046212088.1"/>
</dbReference>
<keyword evidence="4" id="KW-1185">Reference proteome</keyword>
<dbReference type="Pfam" id="PF13632">
    <property type="entry name" value="Glyco_trans_2_3"/>
    <property type="match status" value="1"/>
</dbReference>
<organism evidence="3 4">
    <name type="scientific">Talaromyces proteolyticus</name>
    <dbReference type="NCBI Taxonomy" id="1131652"/>
    <lineage>
        <taxon>Eukaryota</taxon>
        <taxon>Fungi</taxon>
        <taxon>Dikarya</taxon>
        <taxon>Ascomycota</taxon>
        <taxon>Pezizomycotina</taxon>
        <taxon>Eurotiomycetes</taxon>
        <taxon>Eurotiomycetidae</taxon>
        <taxon>Eurotiales</taxon>
        <taxon>Trichocomaceae</taxon>
        <taxon>Talaromyces</taxon>
        <taxon>Talaromyces sect. Bacilispori</taxon>
    </lineage>
</organism>